<dbReference type="Gene3D" id="3.40.50.1820">
    <property type="entry name" value="alpha/beta hydrolase"/>
    <property type="match status" value="1"/>
</dbReference>
<evidence type="ECO:0000313" key="2">
    <source>
        <dbReference type="EMBL" id="GCE20586.1"/>
    </source>
</evidence>
<protein>
    <recommendedName>
        <fullName evidence="1">AB hydrolase-1 domain-containing protein</fullName>
    </recommendedName>
</protein>
<comment type="caution">
    <text evidence="2">The sequence shown here is derived from an EMBL/GenBank/DDBJ whole genome shotgun (WGS) entry which is preliminary data.</text>
</comment>
<reference evidence="3" key="1">
    <citation type="submission" date="2018-12" db="EMBL/GenBank/DDBJ databases">
        <title>Tengunoibacter tsumagoiensis gen. nov., sp. nov., Dictyobacter kobayashii sp. nov., D. alpinus sp. nov., and D. joshuensis sp. nov. and description of Dictyobacteraceae fam. nov. within the order Ktedonobacterales isolated from Tengu-no-mugimeshi.</title>
        <authorList>
            <person name="Wang C.M."/>
            <person name="Zheng Y."/>
            <person name="Sakai Y."/>
            <person name="Toyoda A."/>
            <person name="Minakuchi Y."/>
            <person name="Abe K."/>
            <person name="Yokota A."/>
            <person name="Yabe S."/>
        </authorList>
    </citation>
    <scope>NUCLEOTIDE SEQUENCE [LARGE SCALE GENOMIC DNA]</scope>
    <source>
        <strain evidence="3">Uno11</strain>
    </source>
</reference>
<feature type="domain" description="AB hydrolase-1" evidence="1">
    <location>
        <begin position="20"/>
        <end position="102"/>
    </location>
</feature>
<evidence type="ECO:0000313" key="3">
    <source>
        <dbReference type="Proteomes" id="UP000287188"/>
    </source>
</evidence>
<organism evidence="2 3">
    <name type="scientific">Dictyobacter kobayashii</name>
    <dbReference type="NCBI Taxonomy" id="2014872"/>
    <lineage>
        <taxon>Bacteria</taxon>
        <taxon>Bacillati</taxon>
        <taxon>Chloroflexota</taxon>
        <taxon>Ktedonobacteria</taxon>
        <taxon>Ktedonobacterales</taxon>
        <taxon>Dictyobacteraceae</taxon>
        <taxon>Dictyobacter</taxon>
    </lineage>
</organism>
<dbReference type="RefSeq" id="WP_126552246.1">
    <property type="nucleotide sequence ID" value="NZ_BIFS01000001.1"/>
</dbReference>
<dbReference type="InterPro" id="IPR029058">
    <property type="entry name" value="AB_hydrolase_fold"/>
</dbReference>
<dbReference type="SUPFAM" id="SSF53474">
    <property type="entry name" value="alpha/beta-Hydrolases"/>
    <property type="match status" value="1"/>
</dbReference>
<dbReference type="Pfam" id="PF00561">
    <property type="entry name" value="Abhydrolase_1"/>
    <property type="match status" value="1"/>
</dbReference>
<keyword evidence="3" id="KW-1185">Reference proteome</keyword>
<dbReference type="InterPro" id="IPR000073">
    <property type="entry name" value="AB_hydrolase_1"/>
</dbReference>
<gene>
    <name evidence="2" type="ORF">KDK_43860</name>
</gene>
<dbReference type="EMBL" id="BIFS01000001">
    <property type="protein sequence ID" value="GCE20586.1"/>
    <property type="molecule type" value="Genomic_DNA"/>
</dbReference>
<dbReference type="AlphaFoldDB" id="A0A402AN89"/>
<evidence type="ECO:0000259" key="1">
    <source>
        <dbReference type="Pfam" id="PF00561"/>
    </source>
</evidence>
<dbReference type="Proteomes" id="UP000287188">
    <property type="component" value="Unassembled WGS sequence"/>
</dbReference>
<sequence length="152" mass="17026">MKCIVRDVHLFYETYGTGTPIIFLHGFSSDHRQMEGCMEPLFTQQHGWQRIYLDLPGMGQTPGSSSIQGTDDILDVVVDFIDAVIPEQPFLLVGDSYGGYLSQGVTLQDHELLAYGWFSLESLQLMQDKLRLPILLGHAQELLTSLPLAADR</sequence>
<name>A0A402AN89_9CHLR</name>
<accession>A0A402AN89</accession>
<dbReference type="OrthoDB" id="1376138at2"/>
<proteinExistence type="predicted"/>